<accession>A0A816JYU6</accession>
<organism evidence="1">
    <name type="scientific">Brassica napus</name>
    <name type="common">Rape</name>
    <dbReference type="NCBI Taxonomy" id="3708"/>
    <lineage>
        <taxon>Eukaryota</taxon>
        <taxon>Viridiplantae</taxon>
        <taxon>Streptophyta</taxon>
        <taxon>Embryophyta</taxon>
        <taxon>Tracheophyta</taxon>
        <taxon>Spermatophyta</taxon>
        <taxon>Magnoliopsida</taxon>
        <taxon>eudicotyledons</taxon>
        <taxon>Gunneridae</taxon>
        <taxon>Pentapetalae</taxon>
        <taxon>rosids</taxon>
        <taxon>malvids</taxon>
        <taxon>Brassicales</taxon>
        <taxon>Brassicaceae</taxon>
        <taxon>Brassiceae</taxon>
        <taxon>Brassica</taxon>
    </lineage>
</organism>
<gene>
    <name evidence="1" type="ORF">DARMORV10_C02P00900.1</name>
</gene>
<dbReference type="EMBL" id="HG994366">
    <property type="protein sequence ID" value="CAF1878026.1"/>
    <property type="molecule type" value="Genomic_DNA"/>
</dbReference>
<reference evidence="1" key="1">
    <citation type="submission" date="2021-01" db="EMBL/GenBank/DDBJ databases">
        <authorList>
            <consortium name="Genoscope - CEA"/>
            <person name="William W."/>
        </authorList>
    </citation>
    <scope>NUCLEOTIDE SEQUENCE</scope>
</reference>
<name>A0A816JYU6_BRANA</name>
<dbReference type="AlphaFoldDB" id="A0A816JYU6"/>
<sequence length="51" mass="5801">MARMIGPLEVVPAIHVFPVRVSASPSLGTIYEEKDEEKLIQQHEIETRELL</sequence>
<evidence type="ECO:0000313" key="1">
    <source>
        <dbReference type="EMBL" id="CAF1878026.1"/>
    </source>
</evidence>
<dbReference type="Proteomes" id="UP001295469">
    <property type="component" value="Chromosome C02"/>
</dbReference>
<proteinExistence type="predicted"/>
<protein>
    <submittedName>
        <fullName evidence="1">(rape) hypothetical protein</fullName>
    </submittedName>
</protein>